<dbReference type="GeneID" id="25313232"/>
<proteinExistence type="predicted"/>
<keyword evidence="2" id="KW-1185">Reference proteome</keyword>
<protein>
    <submittedName>
        <fullName evidence="1">Uncharacterized protein</fullName>
    </submittedName>
</protein>
<organism evidence="1 2">
    <name type="scientific">Rasamsonia emersonii (strain ATCC 16479 / CBS 393.64 / IMI 116815)</name>
    <dbReference type="NCBI Taxonomy" id="1408163"/>
    <lineage>
        <taxon>Eukaryota</taxon>
        <taxon>Fungi</taxon>
        <taxon>Dikarya</taxon>
        <taxon>Ascomycota</taxon>
        <taxon>Pezizomycotina</taxon>
        <taxon>Eurotiomycetes</taxon>
        <taxon>Eurotiomycetidae</taxon>
        <taxon>Eurotiales</taxon>
        <taxon>Trichocomaceae</taxon>
        <taxon>Rasamsonia</taxon>
    </lineage>
</organism>
<dbReference type="Proteomes" id="UP000053958">
    <property type="component" value="Unassembled WGS sequence"/>
</dbReference>
<reference evidence="1 2" key="1">
    <citation type="submission" date="2015-04" db="EMBL/GenBank/DDBJ databases">
        <authorList>
            <person name="Heijne W.H."/>
            <person name="Fedorova N.D."/>
            <person name="Nierman W.C."/>
            <person name="Vollebregt A.W."/>
            <person name="Zhao Z."/>
            <person name="Wu L."/>
            <person name="Kumar M."/>
            <person name="Stam H."/>
            <person name="van den Berg M.A."/>
            <person name="Pel H.J."/>
        </authorList>
    </citation>
    <scope>NUCLEOTIDE SEQUENCE [LARGE SCALE GENOMIC DNA]</scope>
    <source>
        <strain evidence="1 2">CBS 393.64</strain>
    </source>
</reference>
<evidence type="ECO:0000313" key="1">
    <source>
        <dbReference type="EMBL" id="KKA16243.1"/>
    </source>
</evidence>
<gene>
    <name evidence="1" type="ORF">T310_10165</name>
</gene>
<name>A0A0F4YF36_RASE3</name>
<feature type="non-terminal residue" evidence="1">
    <location>
        <position position="1"/>
    </location>
</feature>
<dbReference type="AlphaFoldDB" id="A0A0F4YF36"/>
<dbReference type="EMBL" id="LASV01000803">
    <property type="protein sequence ID" value="KKA16243.1"/>
    <property type="molecule type" value="Genomic_DNA"/>
</dbReference>
<sequence>QGIPAANETRKTYVALITSLTIHPFFLQPDHLGPHTTVFVSISTLVASCKMQCSGDLQTVSNDFQEIRVTYANWSLRRLQARSLKLQYLHDVETGMRVVPLPSNQRARRPKSDTQSQNILFLALGFVSGSSHNG</sequence>
<accession>A0A0F4YF36</accession>
<dbReference type="RefSeq" id="XP_013322855.1">
    <property type="nucleotide sequence ID" value="XM_013467401.1"/>
</dbReference>
<evidence type="ECO:0000313" key="2">
    <source>
        <dbReference type="Proteomes" id="UP000053958"/>
    </source>
</evidence>
<comment type="caution">
    <text evidence="1">The sequence shown here is derived from an EMBL/GenBank/DDBJ whole genome shotgun (WGS) entry which is preliminary data.</text>
</comment>